<evidence type="ECO:0000256" key="2">
    <source>
        <dbReference type="SAM" id="MobiDB-lite"/>
    </source>
</evidence>
<name>L0K675_9EURY</name>
<organism evidence="3 4">
    <name type="scientific">Natronococcus occultus SP4</name>
    <dbReference type="NCBI Taxonomy" id="694430"/>
    <lineage>
        <taxon>Archaea</taxon>
        <taxon>Methanobacteriati</taxon>
        <taxon>Methanobacteriota</taxon>
        <taxon>Stenosarchaea group</taxon>
        <taxon>Halobacteria</taxon>
        <taxon>Halobacteriales</taxon>
        <taxon>Natrialbaceae</taxon>
        <taxon>Natronococcus</taxon>
    </lineage>
</organism>
<dbReference type="EMBL" id="CP003929">
    <property type="protein sequence ID" value="AGB39633.1"/>
    <property type="molecule type" value="Genomic_DNA"/>
</dbReference>
<dbReference type="InterPro" id="IPR055542">
    <property type="entry name" value="DUF7118"/>
</dbReference>
<reference evidence="3 4" key="1">
    <citation type="submission" date="2012-11" db="EMBL/GenBank/DDBJ databases">
        <title>FINISHED of Natronococcus occultus SP4, DSM 3396.</title>
        <authorList>
            <consortium name="DOE Joint Genome Institute"/>
            <person name="Eisen J."/>
            <person name="Huntemann M."/>
            <person name="Wei C.-L."/>
            <person name="Han J."/>
            <person name="Detter J.C."/>
            <person name="Han C."/>
            <person name="Tapia R."/>
            <person name="Chen A."/>
            <person name="Kyrpides N."/>
            <person name="Mavromatis K."/>
            <person name="Markowitz V."/>
            <person name="Szeto E."/>
            <person name="Ivanova N."/>
            <person name="Mikhailova N."/>
            <person name="Ovchinnikova G."/>
            <person name="Pagani I."/>
            <person name="Pati A."/>
            <person name="Goodwin L."/>
            <person name="Nordberg H.P."/>
            <person name="Cantor M.N."/>
            <person name="Hua S.X."/>
            <person name="Woyke T."/>
            <person name="Eisen J."/>
            <person name="Klenk H.-P."/>
            <person name="Klenk H.-P."/>
        </authorList>
    </citation>
    <scope>NUCLEOTIDE SEQUENCE [LARGE SCALE GENOMIC DNA]</scope>
    <source>
        <strain evidence="3 4">SP4</strain>
    </source>
</reference>
<evidence type="ECO:0000313" key="3">
    <source>
        <dbReference type="EMBL" id="AGB39633.1"/>
    </source>
</evidence>
<proteinExistence type="predicted"/>
<keyword evidence="1" id="KW-0175">Coiled coil</keyword>
<accession>L0K675</accession>
<keyword evidence="4" id="KW-1185">Reference proteome</keyword>
<feature type="region of interest" description="Disordered" evidence="2">
    <location>
        <begin position="1"/>
        <end position="25"/>
    </location>
</feature>
<dbReference type="STRING" id="694430.Natoc_3935"/>
<dbReference type="RefSeq" id="WP_015323067.1">
    <property type="nucleotide sequence ID" value="NC_019974.1"/>
</dbReference>
<evidence type="ECO:0000256" key="1">
    <source>
        <dbReference type="SAM" id="Coils"/>
    </source>
</evidence>
<protein>
    <submittedName>
        <fullName evidence="3">Uncharacterized protein</fullName>
    </submittedName>
</protein>
<dbReference type="eggNOG" id="arCOG04719">
    <property type="taxonomic scope" value="Archaea"/>
</dbReference>
<evidence type="ECO:0000313" key="4">
    <source>
        <dbReference type="Proteomes" id="UP000010878"/>
    </source>
</evidence>
<sequence length="385" mass="44219">MSESVSRSDDPETERTPLEGLEDARDRYARAISEIEERGPETVEETTTAYHEATDLLDRYVDRATGTGRENFKAYVELEGKFDSLVDGLSDGLEAREAFEGALEALDKRRLSESDFERARERLAPAREYADLLEEREAAREAVAEARKAASRRLRAIDDELDERKRLLELAEADLDAPVERLREPIARYDELVRTAFREYRDEASAREVFALLDRSRWYPFVPFERPPEDLKRFVRERPAGEYTIPELLEYADYSRSKLAHYVEDADELKRTVATQQTSLEGIDAEPLTIGWPPGPAGVLERRSRELRPFVDRVADEETVAALREVRLLARDEAYDRLQTAAQAVEQLTAEERERLRDGQVAAELEALRAERERLEDALEDDDPV</sequence>
<feature type="coiled-coil region" evidence="1">
    <location>
        <begin position="331"/>
        <end position="382"/>
    </location>
</feature>
<feature type="coiled-coil region" evidence="1">
    <location>
        <begin position="129"/>
        <end position="174"/>
    </location>
</feature>
<dbReference type="AlphaFoldDB" id="L0K675"/>
<dbReference type="Proteomes" id="UP000010878">
    <property type="component" value="Chromosome"/>
</dbReference>
<dbReference type="KEGG" id="nou:Natoc_3935"/>
<gene>
    <name evidence="3" type="ORF">Natoc_3935</name>
</gene>
<dbReference type="GeneID" id="14403027"/>
<dbReference type="Pfam" id="PF23432">
    <property type="entry name" value="DUF7118"/>
    <property type="match status" value="1"/>
</dbReference>
<dbReference type="OrthoDB" id="204360at2157"/>
<dbReference type="HOGENOM" id="CLU_710987_0_0_2"/>